<name>A0A1R3KCX5_COCAP</name>
<sequence length="32" mass="3430">NKPNSSQVPTAAAPLGARTPVNGIDKRWQRKA</sequence>
<reference evidence="2 3" key="1">
    <citation type="submission" date="2013-09" db="EMBL/GenBank/DDBJ databases">
        <title>Corchorus capsularis genome sequencing.</title>
        <authorList>
            <person name="Alam M."/>
            <person name="Haque M.S."/>
            <person name="Islam M.S."/>
            <person name="Emdad E.M."/>
            <person name="Islam M.M."/>
            <person name="Ahmed B."/>
            <person name="Halim A."/>
            <person name="Hossen Q.M.M."/>
            <person name="Hossain M.Z."/>
            <person name="Ahmed R."/>
            <person name="Khan M.M."/>
            <person name="Islam R."/>
            <person name="Rashid M.M."/>
            <person name="Khan S.A."/>
            <person name="Rahman M.S."/>
            <person name="Alam M."/>
        </authorList>
    </citation>
    <scope>NUCLEOTIDE SEQUENCE [LARGE SCALE GENOMIC DNA]</scope>
    <source>
        <strain evidence="3">cv. CVL-1</strain>
        <tissue evidence="2">Whole seedling</tissue>
    </source>
</reference>
<feature type="region of interest" description="Disordered" evidence="1">
    <location>
        <begin position="1"/>
        <end position="32"/>
    </location>
</feature>
<proteinExistence type="predicted"/>
<dbReference type="Proteomes" id="UP000188268">
    <property type="component" value="Unassembled WGS sequence"/>
</dbReference>
<dbReference type="AlphaFoldDB" id="A0A1R3KCX5"/>
<organism evidence="2 3">
    <name type="scientific">Corchorus capsularis</name>
    <name type="common">Jute</name>
    <dbReference type="NCBI Taxonomy" id="210143"/>
    <lineage>
        <taxon>Eukaryota</taxon>
        <taxon>Viridiplantae</taxon>
        <taxon>Streptophyta</taxon>
        <taxon>Embryophyta</taxon>
        <taxon>Tracheophyta</taxon>
        <taxon>Spermatophyta</taxon>
        <taxon>Magnoliopsida</taxon>
        <taxon>eudicotyledons</taxon>
        <taxon>Gunneridae</taxon>
        <taxon>Pentapetalae</taxon>
        <taxon>rosids</taxon>
        <taxon>malvids</taxon>
        <taxon>Malvales</taxon>
        <taxon>Malvaceae</taxon>
        <taxon>Grewioideae</taxon>
        <taxon>Apeibeae</taxon>
        <taxon>Corchorus</taxon>
    </lineage>
</organism>
<dbReference type="EMBL" id="AWWV01005541">
    <property type="protein sequence ID" value="OMP04941.1"/>
    <property type="molecule type" value="Genomic_DNA"/>
</dbReference>
<gene>
    <name evidence="2" type="ORF">CCACVL1_02090</name>
</gene>
<evidence type="ECO:0000313" key="2">
    <source>
        <dbReference type="EMBL" id="OMP04941.1"/>
    </source>
</evidence>
<keyword evidence="3" id="KW-1185">Reference proteome</keyword>
<accession>A0A1R3KCX5</accession>
<protein>
    <submittedName>
        <fullName evidence="2">Uncharacterized protein</fullName>
    </submittedName>
</protein>
<evidence type="ECO:0000256" key="1">
    <source>
        <dbReference type="SAM" id="MobiDB-lite"/>
    </source>
</evidence>
<dbReference type="Gramene" id="OMP04941">
    <property type="protein sequence ID" value="OMP04941"/>
    <property type="gene ID" value="CCACVL1_02090"/>
</dbReference>
<evidence type="ECO:0000313" key="3">
    <source>
        <dbReference type="Proteomes" id="UP000188268"/>
    </source>
</evidence>
<feature type="non-terminal residue" evidence="2">
    <location>
        <position position="1"/>
    </location>
</feature>
<comment type="caution">
    <text evidence="2">The sequence shown here is derived from an EMBL/GenBank/DDBJ whole genome shotgun (WGS) entry which is preliminary data.</text>
</comment>